<feature type="region of interest" description="Disordered" evidence="1">
    <location>
        <begin position="75"/>
        <end position="95"/>
    </location>
</feature>
<name>A0A8J2I708_9PLEO</name>
<gene>
    <name evidence="2" type="ORF">ALTATR162_LOCUS9340</name>
</gene>
<dbReference type="Proteomes" id="UP000676310">
    <property type="component" value="Unassembled WGS sequence"/>
</dbReference>
<accession>A0A8J2I708</accession>
<dbReference type="EMBL" id="CAJRGZ010000023">
    <property type="protein sequence ID" value="CAG5179546.1"/>
    <property type="molecule type" value="Genomic_DNA"/>
</dbReference>
<evidence type="ECO:0000313" key="3">
    <source>
        <dbReference type="Proteomes" id="UP000676310"/>
    </source>
</evidence>
<evidence type="ECO:0000256" key="1">
    <source>
        <dbReference type="SAM" id="MobiDB-lite"/>
    </source>
</evidence>
<protein>
    <submittedName>
        <fullName evidence="2">Uncharacterized protein</fullName>
    </submittedName>
</protein>
<evidence type="ECO:0000313" key="2">
    <source>
        <dbReference type="EMBL" id="CAG5179546.1"/>
    </source>
</evidence>
<comment type="caution">
    <text evidence="2">The sequence shown here is derived from an EMBL/GenBank/DDBJ whole genome shotgun (WGS) entry which is preliminary data.</text>
</comment>
<sequence>MHLAISSMCVKCPTRSDYLLLRVYDYGSSASKVAQCVDEELETKLEEDVIGVDKETGMGLWVGLRRAGVLRKQQPEIVSDDPENQKAPLLRRHCG</sequence>
<dbReference type="GeneID" id="67021551"/>
<dbReference type="RefSeq" id="XP_043172908.1">
    <property type="nucleotide sequence ID" value="XM_043316973.1"/>
</dbReference>
<organism evidence="2 3">
    <name type="scientific">Alternaria atra</name>
    <dbReference type="NCBI Taxonomy" id="119953"/>
    <lineage>
        <taxon>Eukaryota</taxon>
        <taxon>Fungi</taxon>
        <taxon>Dikarya</taxon>
        <taxon>Ascomycota</taxon>
        <taxon>Pezizomycotina</taxon>
        <taxon>Dothideomycetes</taxon>
        <taxon>Pleosporomycetidae</taxon>
        <taxon>Pleosporales</taxon>
        <taxon>Pleosporineae</taxon>
        <taxon>Pleosporaceae</taxon>
        <taxon>Alternaria</taxon>
        <taxon>Alternaria sect. Ulocladioides</taxon>
    </lineage>
</organism>
<dbReference type="AlphaFoldDB" id="A0A8J2I708"/>
<proteinExistence type="predicted"/>
<keyword evidence="3" id="KW-1185">Reference proteome</keyword>
<reference evidence="2" key="1">
    <citation type="submission" date="2021-05" db="EMBL/GenBank/DDBJ databases">
        <authorList>
            <person name="Stam R."/>
        </authorList>
    </citation>
    <scope>NUCLEOTIDE SEQUENCE</scope>
    <source>
        <strain evidence="2">CS162</strain>
    </source>
</reference>